<reference evidence="1" key="1">
    <citation type="journal article" date="2023" name="G3 (Bethesda)">
        <title>Whole genome assembly and annotation of the endangered Caribbean coral Acropora cervicornis.</title>
        <authorList>
            <person name="Selwyn J.D."/>
            <person name="Vollmer S.V."/>
        </authorList>
    </citation>
    <scope>NUCLEOTIDE SEQUENCE</scope>
    <source>
        <strain evidence="1">K2</strain>
    </source>
</reference>
<comment type="caution">
    <text evidence="1">The sequence shown here is derived from an EMBL/GenBank/DDBJ whole genome shotgun (WGS) entry which is preliminary data.</text>
</comment>
<proteinExistence type="predicted"/>
<organism evidence="1 2">
    <name type="scientific">Acropora cervicornis</name>
    <name type="common">Staghorn coral</name>
    <dbReference type="NCBI Taxonomy" id="6130"/>
    <lineage>
        <taxon>Eukaryota</taxon>
        <taxon>Metazoa</taxon>
        <taxon>Cnidaria</taxon>
        <taxon>Anthozoa</taxon>
        <taxon>Hexacorallia</taxon>
        <taxon>Scleractinia</taxon>
        <taxon>Astrocoeniina</taxon>
        <taxon>Acroporidae</taxon>
        <taxon>Acropora</taxon>
    </lineage>
</organism>
<accession>A0AAD9QY08</accession>
<name>A0AAD9QY08_ACRCE</name>
<dbReference type="EMBL" id="JARQWQ010000010">
    <property type="protein sequence ID" value="KAK2569200.1"/>
    <property type="molecule type" value="Genomic_DNA"/>
</dbReference>
<keyword evidence="2" id="KW-1185">Reference proteome</keyword>
<protein>
    <submittedName>
        <fullName evidence="1">Uncharacterized protein</fullName>
    </submittedName>
</protein>
<dbReference type="AlphaFoldDB" id="A0AAD9QY08"/>
<reference evidence="1" key="2">
    <citation type="journal article" date="2023" name="Science">
        <title>Genomic signatures of disease resistance in endangered staghorn corals.</title>
        <authorList>
            <person name="Vollmer S.V."/>
            <person name="Selwyn J.D."/>
            <person name="Despard B.A."/>
            <person name="Roesel C.L."/>
        </authorList>
    </citation>
    <scope>NUCLEOTIDE SEQUENCE</scope>
    <source>
        <strain evidence="1">K2</strain>
    </source>
</reference>
<evidence type="ECO:0000313" key="2">
    <source>
        <dbReference type="Proteomes" id="UP001249851"/>
    </source>
</evidence>
<evidence type="ECO:0000313" key="1">
    <source>
        <dbReference type="EMBL" id="KAK2569200.1"/>
    </source>
</evidence>
<gene>
    <name evidence="1" type="ORF">P5673_006099</name>
</gene>
<sequence>MHKKTVRHHCYKSYLWHFPTKEHLNEGNCRHETYEKHVHYCLQQVRIELIMLLMKQEQRWLELLGHHSSACSILGDLKQALICWLVLVNSNTGKTVMHKHFRTRARNICRIVASGKPPRGVGVIMIIM</sequence>
<dbReference type="Proteomes" id="UP001249851">
    <property type="component" value="Unassembled WGS sequence"/>
</dbReference>